<dbReference type="SUPFAM" id="SSF52091">
    <property type="entry name" value="SpoIIaa-like"/>
    <property type="match status" value="1"/>
</dbReference>
<feature type="domain" description="STAS" evidence="2">
    <location>
        <begin position="691"/>
        <end position="806"/>
    </location>
</feature>
<evidence type="ECO:0000313" key="4">
    <source>
        <dbReference type="Proteomes" id="UP000075260"/>
    </source>
</evidence>
<protein>
    <submittedName>
        <fullName evidence="3">Sugar regulator</fullName>
    </submittedName>
</protein>
<dbReference type="Gene3D" id="3.40.50.2300">
    <property type="match status" value="2"/>
</dbReference>
<gene>
    <name evidence="3" type="ORF">BE15_45250</name>
</gene>
<dbReference type="CDD" id="cd07041">
    <property type="entry name" value="STAS_RsbR_RsbS_like"/>
    <property type="match status" value="1"/>
</dbReference>
<evidence type="ECO:0000259" key="2">
    <source>
        <dbReference type="PROSITE" id="PS50801"/>
    </source>
</evidence>
<dbReference type="InterPro" id="IPR036513">
    <property type="entry name" value="STAS_dom_sf"/>
</dbReference>
<dbReference type="PANTHER" id="PTHR33745:SF3">
    <property type="entry name" value="RSBT CO-ANTAGONIST PROTEIN RSBRC"/>
    <property type="match status" value="1"/>
</dbReference>
<name>A0A150Q7Q3_SORCE</name>
<evidence type="ECO:0000313" key="3">
    <source>
        <dbReference type="EMBL" id="KYF63980.1"/>
    </source>
</evidence>
<dbReference type="InterPro" id="IPR028082">
    <property type="entry name" value="Peripla_BP_I"/>
</dbReference>
<dbReference type="OrthoDB" id="5484111at2"/>
<dbReference type="InterPro" id="IPR051932">
    <property type="entry name" value="Bact_StressResp_Reg"/>
</dbReference>
<dbReference type="Pfam" id="PF13407">
    <property type="entry name" value="Peripla_BP_4"/>
    <property type="match status" value="1"/>
</dbReference>
<dbReference type="Pfam" id="PF13185">
    <property type="entry name" value="GAF_2"/>
    <property type="match status" value="1"/>
</dbReference>
<dbReference type="InterPro" id="IPR002645">
    <property type="entry name" value="STAS_dom"/>
</dbReference>
<dbReference type="PANTHER" id="PTHR33745">
    <property type="entry name" value="RSBT ANTAGONIST PROTEIN RSBS-RELATED"/>
    <property type="match status" value="1"/>
</dbReference>
<dbReference type="Pfam" id="PF01740">
    <property type="entry name" value="STAS"/>
    <property type="match status" value="1"/>
</dbReference>
<reference evidence="3 4" key="1">
    <citation type="submission" date="2014-02" db="EMBL/GenBank/DDBJ databases">
        <title>The small core and large imbalanced accessory genome model reveals a collaborative survival strategy of Sorangium cellulosum strains in nature.</title>
        <authorList>
            <person name="Han K."/>
            <person name="Peng R."/>
            <person name="Blom J."/>
            <person name="Li Y.-Z."/>
        </authorList>
    </citation>
    <scope>NUCLEOTIDE SEQUENCE [LARGE SCALE GENOMIC DNA]</scope>
    <source>
        <strain evidence="3 4">So0008-312</strain>
    </source>
</reference>
<dbReference type="SUPFAM" id="SSF53822">
    <property type="entry name" value="Periplasmic binding protein-like I"/>
    <property type="match status" value="1"/>
</dbReference>
<dbReference type="SMART" id="SM00065">
    <property type="entry name" value="GAF"/>
    <property type="match status" value="2"/>
</dbReference>
<accession>A0A150Q7Q3</accession>
<proteinExistence type="predicted"/>
<dbReference type="PROSITE" id="PS50801">
    <property type="entry name" value="STAS"/>
    <property type="match status" value="1"/>
</dbReference>
<dbReference type="InterPro" id="IPR025997">
    <property type="entry name" value="SBP_2_dom"/>
</dbReference>
<dbReference type="RefSeq" id="WP_061611926.1">
    <property type="nucleotide sequence ID" value="NZ_JEMA01000949.1"/>
</dbReference>
<dbReference type="AlphaFoldDB" id="A0A150Q7Q3"/>
<dbReference type="SUPFAM" id="SSF55781">
    <property type="entry name" value="GAF domain-like"/>
    <property type="match status" value="2"/>
</dbReference>
<dbReference type="Gene3D" id="3.30.750.24">
    <property type="entry name" value="STAS domain"/>
    <property type="match status" value="1"/>
</dbReference>
<evidence type="ECO:0000256" key="1">
    <source>
        <dbReference type="ARBA" id="ARBA00022553"/>
    </source>
</evidence>
<comment type="caution">
    <text evidence="3">The sequence shown here is derived from an EMBL/GenBank/DDBJ whole genome shotgun (WGS) entry which is preliminary data.</text>
</comment>
<keyword evidence="1" id="KW-0597">Phosphoprotein</keyword>
<dbReference type="EMBL" id="JEMA01000949">
    <property type="protein sequence ID" value="KYF63980.1"/>
    <property type="molecule type" value="Genomic_DNA"/>
</dbReference>
<dbReference type="InterPro" id="IPR003018">
    <property type="entry name" value="GAF"/>
</dbReference>
<dbReference type="Proteomes" id="UP000075260">
    <property type="component" value="Unassembled WGS sequence"/>
</dbReference>
<organism evidence="3 4">
    <name type="scientific">Sorangium cellulosum</name>
    <name type="common">Polyangium cellulosum</name>
    <dbReference type="NCBI Taxonomy" id="56"/>
    <lineage>
        <taxon>Bacteria</taxon>
        <taxon>Pseudomonadati</taxon>
        <taxon>Myxococcota</taxon>
        <taxon>Polyangia</taxon>
        <taxon>Polyangiales</taxon>
        <taxon>Polyangiaceae</taxon>
        <taxon>Sorangium</taxon>
    </lineage>
</organism>
<dbReference type="InterPro" id="IPR029016">
    <property type="entry name" value="GAF-like_dom_sf"/>
</dbReference>
<dbReference type="Gene3D" id="3.30.450.40">
    <property type="match status" value="2"/>
</dbReference>
<sequence>MSTGLDLVAALRRIVQEATDSVPGAQRGSLLIEDGDRLVYRAAVGFDGLLDGPLRVPSDAGPAGAAPLLDPGGGAQVVAAAAWYGARLRGAALDRLPQGAVVVLAPVCMHGRSIGVLAVEQPAADPLPAERCDLLLALAASASAALERRELYDDKARSAHENRVLEEVLNAVAAQASPHQLVEIISIGIKSIQLRPQWSAVELVLLEDAARGGAPASDPGGARDVRRYRVPPRTPTSYWNNVRDGALVAGRNLDIDLTFCFGGAGGEGSQSALLDEGIRRGVHGIAVAPIDPAGLEPMIRRAREAGIPVVTLDAPPVEGSGALAYVGTDNVAAGRLAGEMMARLLPNGGAVGTQVASLRASNGNERLAGFGAAVAGTAIAVQPPSENAYDTSIALQLTLEALRTGDLAGAFGACAENGPAWGAAARAMGREGDLKIVAFDLVPETIAMLREGTIHATVVQREYDMAYRAVEVLHDLVSRGVDAALAELPAPRQGEDPRATRFIDTGADVVTLERTPWSRPLAEHLTLETARKTANRRRGLARAVRPIELLAVGVDAKDEGFVKESARLTPDSLAWRVLSAGRSLIVDAVDGAEGELHRLPDVVEARRKGTLTLVGVPLLARGVALGVLVLCSERRAACSAEDLTQIERITDTLAVALENAQLLQRITERTQELERANDRQAALLGTIQELSSPVVPIAPNIVVMPIIGAMDAQRTGRFLESMLREIAERRARVVLIDVIGMAVVDAVAADHLMSAARAARLLGAEVVLVGITPATAQLMVQQGLDLGCVVTRSTLELGFAYALSQTGGRLVYSRSSGARRS</sequence>